<dbReference type="InterPro" id="IPR000073">
    <property type="entry name" value="AB_hydrolase_1"/>
</dbReference>
<gene>
    <name evidence="2" type="ORF">AWB68_03126</name>
</gene>
<dbReference type="OrthoDB" id="9767934at2"/>
<keyword evidence="3" id="KW-1185">Reference proteome</keyword>
<dbReference type="Proteomes" id="UP000054770">
    <property type="component" value="Unassembled WGS sequence"/>
</dbReference>
<dbReference type="Gene3D" id="3.40.50.1820">
    <property type="entry name" value="alpha/beta hydrolase"/>
    <property type="match status" value="1"/>
</dbReference>
<comment type="caution">
    <text evidence="2">The sequence shown here is derived from an EMBL/GenBank/DDBJ whole genome shotgun (WGS) entry which is preliminary data.</text>
</comment>
<dbReference type="PANTHER" id="PTHR36837">
    <property type="entry name" value="POLY(3-HYDROXYALKANOATE) POLYMERASE SUBUNIT PHAC"/>
    <property type="match status" value="1"/>
</dbReference>
<protein>
    <submittedName>
        <fullName evidence="2">PHB de-polymerase domain-containing protein</fullName>
    </submittedName>
</protein>
<dbReference type="Pfam" id="PF00561">
    <property type="entry name" value="Abhydrolase_1"/>
    <property type="match status" value="1"/>
</dbReference>
<evidence type="ECO:0000259" key="1">
    <source>
        <dbReference type="Pfam" id="PF00561"/>
    </source>
</evidence>
<proteinExistence type="predicted"/>
<dbReference type="EMBL" id="FCON02000030">
    <property type="protein sequence ID" value="SAL60891.1"/>
    <property type="molecule type" value="Genomic_DNA"/>
</dbReference>
<evidence type="ECO:0000313" key="3">
    <source>
        <dbReference type="Proteomes" id="UP000054770"/>
    </source>
</evidence>
<evidence type="ECO:0000313" key="2">
    <source>
        <dbReference type="EMBL" id="SAL60891.1"/>
    </source>
</evidence>
<dbReference type="PANTHER" id="PTHR36837:SF2">
    <property type="entry name" value="POLY(3-HYDROXYALKANOATE) POLYMERASE SUBUNIT PHAC"/>
    <property type="match status" value="1"/>
</dbReference>
<reference evidence="2" key="1">
    <citation type="submission" date="2016-01" db="EMBL/GenBank/DDBJ databases">
        <authorList>
            <person name="Peeters C."/>
        </authorList>
    </citation>
    <scope>NUCLEOTIDE SEQUENCE [LARGE SCALE GENOMIC DNA]</scope>
    <source>
        <strain evidence="2">LMG 22940</strain>
    </source>
</reference>
<name>A0A158IXX0_9BURK</name>
<dbReference type="AlphaFoldDB" id="A0A158IXX0"/>
<sequence length="363" mass="40548">MASQPTSKKSADPALTERLQLEVERAVQRGLKGMELLGVSRPAVGRTPKSVLHRRGTLELVHYHATVDEVYRVPILVVMAPTNKGYILDLAPGQSLIEFLLGRGYDVYLIDWSAPTDDERDLKIEDYVLDFIPDCIRRVQQDSGEHDVTLLGYCAGGMLSVIYQSLHVDGPVKNLVCMTTPIDFSKMELFRSLSDERSFDVDRFVDSVGIVPADFVLASFDALRPASRIAGQVRLWDNLWNDQFVKGYRMMERWGNETLPLPGGYFRQTTKELLQKNALYEGTLRIGGRLVDLGKITVPLLHIVAQYDHIVPPACAHPLVERVGSLDKEDVVLPGGHVSIAAGANAIKRMWPKLDSWLEGRSI</sequence>
<dbReference type="InterPro" id="IPR029058">
    <property type="entry name" value="AB_hydrolase_fold"/>
</dbReference>
<organism evidence="2 3">
    <name type="scientific">Caballeronia choica</name>
    <dbReference type="NCBI Taxonomy" id="326476"/>
    <lineage>
        <taxon>Bacteria</taxon>
        <taxon>Pseudomonadati</taxon>
        <taxon>Pseudomonadota</taxon>
        <taxon>Betaproteobacteria</taxon>
        <taxon>Burkholderiales</taxon>
        <taxon>Burkholderiaceae</taxon>
        <taxon>Caballeronia</taxon>
    </lineage>
</organism>
<dbReference type="SUPFAM" id="SSF53474">
    <property type="entry name" value="alpha/beta-Hydrolases"/>
    <property type="match status" value="1"/>
</dbReference>
<accession>A0A158IXX0</accession>
<dbReference type="RefSeq" id="WP_087645249.1">
    <property type="nucleotide sequence ID" value="NZ_FCON02000030.1"/>
</dbReference>
<dbReference type="InterPro" id="IPR051321">
    <property type="entry name" value="PHA/PHB_synthase"/>
</dbReference>
<feature type="domain" description="AB hydrolase-1" evidence="1">
    <location>
        <begin position="96"/>
        <end position="338"/>
    </location>
</feature>